<reference evidence="2" key="1">
    <citation type="submission" date="2021-12" db="EMBL/GenBank/DDBJ databases">
        <authorList>
            <person name="Lee J.-H."/>
            <person name="Kim S.-B."/>
        </authorList>
    </citation>
    <scope>NUCLEOTIDE SEQUENCE</scope>
    <source>
        <strain evidence="2">NR30</strain>
    </source>
</reference>
<gene>
    <name evidence="2" type="ORF">LJ657_30275</name>
</gene>
<dbReference type="SUPFAM" id="SSF55729">
    <property type="entry name" value="Acyl-CoA N-acyltransferases (Nat)"/>
    <property type="match status" value="1"/>
</dbReference>
<sequence>MNAPAVLLIHTPDGPTHVTAPAPRETWSALARQDPRTQVTQTPAWLDCICATGPYRDASRLYEFQDGSRLVLPLVGRRQRPGWLDAEESWPAGWGVGGPLFQGDVSPAKARVVLDDLARRPVFRTGVRFRPGDEDVWAGAAPVSLRQEPHMTQVLDLDGGFGTVWMGRLRDRVRRDVRRAERSQVEVEVDTTGRFIPPFAHLYEHSIVRWARQQHEPLALARWRRRREFPMRRMEAVASRLDGSCAIWMAWCAGEPAAVIVVLRHGACAKYWRGAMNRDLAHPVRAVPLLHRLAIEDACAAGCRWYDMGESAPGSSLALFKAGFGADNCSSPRYFRERLPVTAADHWLRAAVKRAIGFRDA</sequence>
<comment type="caution">
    <text evidence="2">The sequence shown here is derived from an EMBL/GenBank/DDBJ whole genome shotgun (WGS) entry which is preliminary data.</text>
</comment>
<name>A0A9Q3VV18_9ACTN</name>
<accession>A0A9Q3VV18</accession>
<dbReference type="EMBL" id="JAJSBI010000018">
    <property type="protein sequence ID" value="MCD9877835.1"/>
    <property type="molecule type" value="Genomic_DNA"/>
</dbReference>
<dbReference type="InterPro" id="IPR016181">
    <property type="entry name" value="Acyl_CoA_acyltransferase"/>
</dbReference>
<dbReference type="InterPro" id="IPR038740">
    <property type="entry name" value="BioF2-like_GNAT_dom"/>
</dbReference>
<feature type="domain" description="BioF2-like acetyltransferase" evidence="1">
    <location>
        <begin position="168"/>
        <end position="310"/>
    </location>
</feature>
<keyword evidence="3" id="KW-1185">Reference proteome</keyword>
<dbReference type="Proteomes" id="UP001108029">
    <property type="component" value="Unassembled WGS sequence"/>
</dbReference>
<proteinExistence type="predicted"/>
<evidence type="ECO:0000259" key="1">
    <source>
        <dbReference type="Pfam" id="PF13480"/>
    </source>
</evidence>
<protein>
    <submittedName>
        <fullName evidence="2">GNAT family N-acetyltransferase</fullName>
    </submittedName>
</protein>
<dbReference type="AlphaFoldDB" id="A0A9Q3VV18"/>
<organism evidence="2 3">
    <name type="scientific">Streptomyces guryensis</name>
    <dbReference type="NCBI Taxonomy" id="2886947"/>
    <lineage>
        <taxon>Bacteria</taxon>
        <taxon>Bacillati</taxon>
        <taxon>Actinomycetota</taxon>
        <taxon>Actinomycetes</taxon>
        <taxon>Kitasatosporales</taxon>
        <taxon>Streptomycetaceae</taxon>
        <taxon>Streptomyces</taxon>
    </lineage>
</organism>
<evidence type="ECO:0000313" key="3">
    <source>
        <dbReference type="Proteomes" id="UP001108029"/>
    </source>
</evidence>
<dbReference type="RefSeq" id="WP_232652024.1">
    <property type="nucleotide sequence ID" value="NZ_JAJSBI010000018.1"/>
</dbReference>
<dbReference type="Gene3D" id="3.40.630.30">
    <property type="match status" value="1"/>
</dbReference>
<evidence type="ECO:0000313" key="2">
    <source>
        <dbReference type="EMBL" id="MCD9877835.1"/>
    </source>
</evidence>
<dbReference type="Pfam" id="PF13480">
    <property type="entry name" value="Acetyltransf_6"/>
    <property type="match status" value="1"/>
</dbReference>